<dbReference type="NCBIfam" id="TIGR01951">
    <property type="entry name" value="nusB"/>
    <property type="match status" value="1"/>
</dbReference>
<dbReference type="HAMAP" id="MF_00073">
    <property type="entry name" value="NusB"/>
    <property type="match status" value="1"/>
</dbReference>
<name>A0A1H6UJ30_9GAMM</name>
<comment type="function">
    <text evidence="6">Involved in transcription antitermination. Required for transcription of ribosomal RNA (rRNA) genes. Binds specifically to the boxA antiterminator sequence of the ribosomal RNA (rrn) operons.</text>
</comment>
<dbReference type="InterPro" id="IPR011605">
    <property type="entry name" value="NusB_fam"/>
</dbReference>
<keyword evidence="3 6" id="KW-0694">RNA-binding</keyword>
<dbReference type="EMBL" id="FNYH01000015">
    <property type="protein sequence ID" value="SEI88175.1"/>
    <property type="molecule type" value="Genomic_DNA"/>
</dbReference>
<protein>
    <recommendedName>
        <fullName evidence="6">Transcription antitermination protein NusB</fullName>
    </recommendedName>
    <alternativeName>
        <fullName evidence="6">Antitermination factor NusB</fullName>
    </alternativeName>
</protein>
<evidence type="ECO:0000256" key="2">
    <source>
        <dbReference type="ARBA" id="ARBA00022814"/>
    </source>
</evidence>
<evidence type="ECO:0000259" key="7">
    <source>
        <dbReference type="Pfam" id="PF01029"/>
    </source>
</evidence>
<dbReference type="GO" id="GO:0003723">
    <property type="term" value="F:RNA binding"/>
    <property type="evidence" value="ECO:0007669"/>
    <property type="project" value="UniProtKB-UniRule"/>
</dbReference>
<evidence type="ECO:0000313" key="8">
    <source>
        <dbReference type="EMBL" id="SEI88175.1"/>
    </source>
</evidence>
<keyword evidence="5 6" id="KW-0804">Transcription</keyword>
<dbReference type="Proteomes" id="UP000242999">
    <property type="component" value="Unassembled WGS sequence"/>
</dbReference>
<evidence type="ECO:0000256" key="6">
    <source>
        <dbReference type="HAMAP-Rule" id="MF_00073"/>
    </source>
</evidence>
<dbReference type="PANTHER" id="PTHR11078:SF3">
    <property type="entry name" value="ANTITERMINATION NUSB DOMAIN-CONTAINING PROTEIN"/>
    <property type="match status" value="1"/>
</dbReference>
<feature type="domain" description="NusB/RsmB/TIM44" evidence="7">
    <location>
        <begin position="13"/>
        <end position="150"/>
    </location>
</feature>
<dbReference type="Gene3D" id="1.10.940.10">
    <property type="entry name" value="NusB-like"/>
    <property type="match status" value="1"/>
</dbReference>
<organism evidence="8 9">
    <name type="scientific">Allopseudospirillum japonicum</name>
    <dbReference type="NCBI Taxonomy" id="64971"/>
    <lineage>
        <taxon>Bacteria</taxon>
        <taxon>Pseudomonadati</taxon>
        <taxon>Pseudomonadota</taxon>
        <taxon>Gammaproteobacteria</taxon>
        <taxon>Oceanospirillales</taxon>
        <taxon>Oceanospirillaceae</taxon>
        <taxon>Allopseudospirillum</taxon>
    </lineage>
</organism>
<dbReference type="SUPFAM" id="SSF48013">
    <property type="entry name" value="NusB-like"/>
    <property type="match status" value="1"/>
</dbReference>
<evidence type="ECO:0000256" key="4">
    <source>
        <dbReference type="ARBA" id="ARBA00023015"/>
    </source>
</evidence>
<dbReference type="GO" id="GO:0031564">
    <property type="term" value="P:transcription antitermination"/>
    <property type="evidence" value="ECO:0007669"/>
    <property type="project" value="UniProtKB-KW"/>
</dbReference>
<evidence type="ECO:0000256" key="3">
    <source>
        <dbReference type="ARBA" id="ARBA00022884"/>
    </source>
</evidence>
<evidence type="ECO:0000256" key="1">
    <source>
        <dbReference type="ARBA" id="ARBA00005952"/>
    </source>
</evidence>
<keyword evidence="9" id="KW-1185">Reference proteome</keyword>
<dbReference type="Pfam" id="PF01029">
    <property type="entry name" value="NusB"/>
    <property type="match status" value="1"/>
</dbReference>
<keyword evidence="4 6" id="KW-0805">Transcription regulation</keyword>
<dbReference type="InterPro" id="IPR006027">
    <property type="entry name" value="NusB_RsmB_TIM44"/>
</dbReference>
<dbReference type="GO" id="GO:0005829">
    <property type="term" value="C:cytosol"/>
    <property type="evidence" value="ECO:0007669"/>
    <property type="project" value="TreeGrafter"/>
</dbReference>
<dbReference type="PANTHER" id="PTHR11078">
    <property type="entry name" value="N UTILIZATION SUBSTANCE PROTEIN B-RELATED"/>
    <property type="match status" value="1"/>
</dbReference>
<dbReference type="InterPro" id="IPR035926">
    <property type="entry name" value="NusB-like_sf"/>
</dbReference>
<proteinExistence type="inferred from homology"/>
<dbReference type="AlphaFoldDB" id="A0A1H6UJ30"/>
<accession>A0A1H6UJ30</accession>
<reference evidence="9" key="1">
    <citation type="submission" date="2016-10" db="EMBL/GenBank/DDBJ databases">
        <authorList>
            <person name="Varghese N."/>
            <person name="Submissions S."/>
        </authorList>
    </citation>
    <scope>NUCLEOTIDE SEQUENCE [LARGE SCALE GENOMIC DNA]</scope>
    <source>
        <strain evidence="9">DSM 7165</strain>
    </source>
</reference>
<gene>
    <name evidence="6" type="primary">nusB</name>
    <name evidence="8" type="ORF">SAMN05421831_11521</name>
</gene>
<dbReference type="STRING" id="64971.SAMN05421831_11521"/>
<evidence type="ECO:0000313" key="9">
    <source>
        <dbReference type="Proteomes" id="UP000242999"/>
    </source>
</evidence>
<sequence length="171" mass="19382">MSQKKTNRAQQRHNARQLIVQALYQWKLTSASLGQIELQIRGAVPDDSLEAHEDIAQTVRHADLAYFSEVLHIIPKECASLDALILPYLDRSLNDLDPIELAILRLGTYEMSRRLDVPYRVIINEGVELAKSFGGTDSHKYINGVLDRLAQQVRSQEVQAPRPARRQSAKK</sequence>
<dbReference type="GO" id="GO:0006353">
    <property type="term" value="P:DNA-templated transcription termination"/>
    <property type="evidence" value="ECO:0007669"/>
    <property type="project" value="UniProtKB-UniRule"/>
</dbReference>
<dbReference type="OrthoDB" id="9789556at2"/>
<comment type="similarity">
    <text evidence="1 6">Belongs to the NusB family.</text>
</comment>
<keyword evidence="2 6" id="KW-0889">Transcription antitermination</keyword>
<evidence type="ECO:0000256" key="5">
    <source>
        <dbReference type="ARBA" id="ARBA00023163"/>
    </source>
</evidence>
<dbReference type="RefSeq" id="WP_093311992.1">
    <property type="nucleotide sequence ID" value="NZ_FNYH01000015.1"/>
</dbReference>